<dbReference type="Bgee" id="ENSSMAG00000013587">
    <property type="expression patterns" value="Expressed in muscle tissue and 6 other cell types or tissues"/>
</dbReference>
<sequence length="249" mass="28064">MSSTTSGNSEEQQRGGAQMPVGMDYVLTAEEKRVFEECDHESFWHRSVPFSVVSMAVTQALVTKGILSSSPRLGSLPKLAFAGFCGLMAGKISYMKTCLEKFKRLENSPLGDEIRQRTGLPLHMSKGPQSEMSDPNTQSFDPGFHPTEAPSQLPNNTRDYEYGFSPEPPMQTGRADDFSAPAPVQSYVDEEEPRRKPILYEDLRLKNRENYEVALTQKAETLMKSTPEKQRERPKIEAKKNIYGDTWDE</sequence>
<gene>
    <name evidence="9" type="primary">LOC118312286</name>
    <name evidence="8" type="ORF">SMAX5B_007291</name>
</gene>
<dbReference type="STRING" id="52904.ENSSMAP00000022195"/>
<reference evidence="9" key="4">
    <citation type="submission" date="2025-05" db="UniProtKB">
        <authorList>
            <consortium name="Ensembl"/>
        </authorList>
    </citation>
    <scope>IDENTIFICATION</scope>
</reference>
<reference evidence="9" key="3">
    <citation type="submission" date="2023-05" db="EMBL/GenBank/DDBJ databases">
        <title>High-quality long-read genome of Scophthalmus maximus.</title>
        <authorList>
            <person name="Lien S."/>
            <person name="Martinez P."/>
        </authorList>
    </citation>
    <scope>NUCLEOTIDE SEQUENCE [LARGE SCALE GENOMIC DNA]</scope>
</reference>
<dbReference type="Ensembl" id="ENSSMAT00000022450.2">
    <property type="protein sequence ID" value="ENSSMAP00000022195.1"/>
    <property type="gene ID" value="ENSSMAG00000013587.2"/>
</dbReference>
<organism evidence="8 10">
    <name type="scientific">Scophthalmus maximus</name>
    <name type="common">Turbot</name>
    <name type="synonym">Psetta maxima</name>
    <dbReference type="NCBI Taxonomy" id="52904"/>
    <lineage>
        <taxon>Eukaryota</taxon>
        <taxon>Metazoa</taxon>
        <taxon>Chordata</taxon>
        <taxon>Craniata</taxon>
        <taxon>Vertebrata</taxon>
        <taxon>Euteleostomi</taxon>
        <taxon>Actinopterygii</taxon>
        <taxon>Neopterygii</taxon>
        <taxon>Teleostei</taxon>
        <taxon>Neoteleostei</taxon>
        <taxon>Acanthomorphata</taxon>
        <taxon>Carangaria</taxon>
        <taxon>Pleuronectiformes</taxon>
        <taxon>Pleuronectoidei</taxon>
        <taxon>Scophthalmidae</taxon>
        <taxon>Scophthalmus</taxon>
    </lineage>
</organism>
<protein>
    <recommendedName>
        <fullName evidence="4 5">OCIA domain-containing protein 1</fullName>
    </recommendedName>
</protein>
<comment type="subcellular location">
    <subcellularLocation>
        <location evidence="1 5">Endosome</location>
    </subcellularLocation>
</comment>
<dbReference type="Proteomes" id="UP000694558">
    <property type="component" value="Chromosome 8"/>
</dbReference>
<dbReference type="Proteomes" id="UP000246464">
    <property type="component" value="Chromosome 8"/>
</dbReference>
<dbReference type="OrthoDB" id="6513616at2759"/>
<feature type="region of interest" description="Disordered" evidence="6">
    <location>
        <begin position="120"/>
        <end position="155"/>
    </location>
</feature>
<dbReference type="EMBL" id="CP026250">
    <property type="protein sequence ID" value="AWP05726.1"/>
    <property type="molecule type" value="Genomic_DNA"/>
</dbReference>
<reference evidence="9" key="2">
    <citation type="submission" date="2020-05" db="EMBL/GenBank/DDBJ databases">
        <authorList>
            <person name="Moser M."/>
        </authorList>
    </citation>
    <scope>NUCLEOTIDE SEQUENCE [LARGE SCALE GENOMIC DNA]</scope>
</reference>
<keyword evidence="2 5" id="KW-0967">Endosome</keyword>
<evidence type="ECO:0000313" key="8">
    <source>
        <dbReference type="EMBL" id="AWP05726.1"/>
    </source>
</evidence>
<dbReference type="GeneTree" id="ENSGT00530000063690"/>
<reference evidence="8 10" key="1">
    <citation type="submission" date="2017-12" db="EMBL/GenBank/DDBJ databases">
        <title>Integrating genomic resources of turbot (Scophthalmus maximus) in depth evaluation of genetic and physical mapping variation across individuals.</title>
        <authorList>
            <person name="Martinez P."/>
        </authorList>
    </citation>
    <scope>NUCLEOTIDE SEQUENCE [LARGE SCALE GENOMIC DNA]</scope>
</reference>
<evidence type="ECO:0000313" key="9">
    <source>
        <dbReference type="Ensembl" id="ENSSMAP00000022195.1"/>
    </source>
</evidence>
<feature type="compositionally biased region" description="Basic and acidic residues" evidence="6">
    <location>
        <begin position="226"/>
        <end position="242"/>
    </location>
</feature>
<proteinExistence type="inferred from homology"/>
<dbReference type="KEGG" id="smau:118312286"/>
<accession>A0A2U9BQ25</accession>
<evidence type="ECO:0000256" key="5">
    <source>
        <dbReference type="RuleBase" id="RU369066"/>
    </source>
</evidence>
<keyword evidence="10" id="KW-1185">Reference proteome</keyword>
<evidence type="ECO:0000256" key="2">
    <source>
        <dbReference type="ARBA" id="ARBA00022753"/>
    </source>
</evidence>
<comment type="domain">
    <text evidence="5">The OCIA domain is necessary and sufficient for endosomal localization.</text>
</comment>
<name>A0A2U9BQ25_SCOMX</name>
<evidence type="ECO:0000256" key="4">
    <source>
        <dbReference type="ARBA" id="ARBA00040877"/>
    </source>
</evidence>
<dbReference type="GeneID" id="118312286"/>
<feature type="domain" description="OCIA" evidence="7">
    <location>
        <begin position="23"/>
        <end position="109"/>
    </location>
</feature>
<dbReference type="InterPro" id="IPR009764">
    <property type="entry name" value="OCIA_dom"/>
</dbReference>
<feature type="compositionally biased region" description="Polar residues" evidence="6">
    <location>
        <begin position="127"/>
        <end position="140"/>
    </location>
</feature>
<evidence type="ECO:0000256" key="3">
    <source>
        <dbReference type="ARBA" id="ARBA00037952"/>
    </source>
</evidence>
<dbReference type="InterPro" id="IPR040187">
    <property type="entry name" value="OCAD1/2"/>
</dbReference>
<dbReference type="AlphaFoldDB" id="A0A2U9BQ25"/>
<dbReference type="GO" id="GO:2000736">
    <property type="term" value="P:regulation of stem cell differentiation"/>
    <property type="evidence" value="ECO:0007669"/>
    <property type="project" value="UniProtKB-UniRule"/>
</dbReference>
<dbReference type="Pfam" id="PF07051">
    <property type="entry name" value="OCIA"/>
    <property type="match status" value="1"/>
</dbReference>
<evidence type="ECO:0000256" key="6">
    <source>
        <dbReference type="SAM" id="MobiDB-lite"/>
    </source>
</evidence>
<comment type="subunit">
    <text evidence="5">Interacts with STAT3.</text>
</comment>
<evidence type="ECO:0000313" key="10">
    <source>
        <dbReference type="Proteomes" id="UP000246464"/>
    </source>
</evidence>
<dbReference type="GO" id="GO:0005768">
    <property type="term" value="C:endosome"/>
    <property type="evidence" value="ECO:0007669"/>
    <property type="project" value="UniProtKB-SubCell"/>
</dbReference>
<evidence type="ECO:0000256" key="1">
    <source>
        <dbReference type="ARBA" id="ARBA00004177"/>
    </source>
</evidence>
<evidence type="ECO:0000259" key="7">
    <source>
        <dbReference type="Pfam" id="PF07051"/>
    </source>
</evidence>
<dbReference type="PANTHER" id="PTHR13336">
    <property type="entry name" value="OVARIAN CARCINOMA IMMUNOREACTIVE ANTIGEN"/>
    <property type="match status" value="1"/>
</dbReference>
<dbReference type="OMA" id="TYEVMLP"/>
<comment type="function">
    <text evidence="5">Maintains stem cell potency. Increases STAT3 phosphorylation and controls ERK phosphorylation. May act as a scaffold, increasing STAT3 recruitment onto endosomes.</text>
</comment>
<feature type="region of interest" description="Disordered" evidence="6">
    <location>
        <begin position="222"/>
        <end position="249"/>
    </location>
</feature>
<dbReference type="RefSeq" id="XP_035492652.1">
    <property type="nucleotide sequence ID" value="XM_035636759.2"/>
</dbReference>
<comment type="similarity">
    <text evidence="3 5">Belongs to the OCIAD1 family.</text>
</comment>
<dbReference type="PANTHER" id="PTHR13336:SF4">
    <property type="entry name" value="OCIA DOMAIN-CONTAINING PROTEIN 1"/>
    <property type="match status" value="1"/>
</dbReference>